<keyword evidence="2" id="KW-1185">Reference proteome</keyword>
<evidence type="ECO:0008006" key="3">
    <source>
        <dbReference type="Google" id="ProtNLM"/>
    </source>
</evidence>
<protein>
    <recommendedName>
        <fullName evidence="3">HNH endonuclease</fullName>
    </recommendedName>
</protein>
<evidence type="ECO:0000313" key="2">
    <source>
        <dbReference type="Proteomes" id="UP001430679"/>
    </source>
</evidence>
<proteinExistence type="predicted"/>
<name>A0ABS8ME54_9FLAO</name>
<dbReference type="RefSeq" id="WP_230036012.1">
    <property type="nucleotide sequence ID" value="NZ_JAJJMM010000001.1"/>
</dbReference>
<dbReference type="InterPro" id="IPR003615">
    <property type="entry name" value="HNH_nuc"/>
</dbReference>
<gene>
    <name evidence="1" type="ORF">LNP81_11675</name>
</gene>
<comment type="caution">
    <text evidence="1">The sequence shown here is derived from an EMBL/GenBank/DDBJ whole genome shotgun (WGS) entry which is preliminary data.</text>
</comment>
<sequence length="271" mass="32492">MKLYDFKKLSEKLDLLKYSKVTESRFEIVRKDFSEEERRGNITFKEDGIYLMINGIEHKGYMYIKKADVVRFGQPKFHITNCSVIQDQKNKGYFNGHYFWHNSNTVTIEDRNTHEMYENININLCSRCSDQANIENYRSTQGFFDLLDIQDNDPINNAELDMFGYVKDWRQISKKFRIENEFTCDICTIKIENRVDQRFIQVHHRNGNKLINKRDNLQCLCTLCHSNIDEIHIANFQKKRSIREIETFVEKYKEELISINNPYIEDYLTKV</sequence>
<dbReference type="CDD" id="cd00085">
    <property type="entry name" value="HNHc"/>
    <property type="match status" value="1"/>
</dbReference>
<accession>A0ABS8ME54</accession>
<organism evidence="1 2">
    <name type="scientific">Flavobacterium piscisymbiosum</name>
    <dbReference type="NCBI Taxonomy" id="2893753"/>
    <lineage>
        <taxon>Bacteria</taxon>
        <taxon>Pseudomonadati</taxon>
        <taxon>Bacteroidota</taxon>
        <taxon>Flavobacteriia</taxon>
        <taxon>Flavobacteriales</taxon>
        <taxon>Flavobacteriaceae</taxon>
        <taxon>Flavobacterium</taxon>
    </lineage>
</organism>
<evidence type="ECO:0000313" key="1">
    <source>
        <dbReference type="EMBL" id="MCC9063648.1"/>
    </source>
</evidence>
<dbReference type="Proteomes" id="UP001430679">
    <property type="component" value="Unassembled WGS sequence"/>
</dbReference>
<reference evidence="1" key="1">
    <citation type="submission" date="2021-11" db="EMBL/GenBank/DDBJ databases">
        <title>Description of novel Flavobacterium species.</title>
        <authorList>
            <person name="Saticioglu I.B."/>
            <person name="Ay H."/>
            <person name="Altun S."/>
            <person name="Duman M."/>
        </authorList>
    </citation>
    <scope>NUCLEOTIDE SEQUENCE</scope>
    <source>
        <strain evidence="1">F-30</strain>
    </source>
</reference>
<dbReference type="EMBL" id="JAJJMM010000001">
    <property type="protein sequence ID" value="MCC9063648.1"/>
    <property type="molecule type" value="Genomic_DNA"/>
</dbReference>